<keyword evidence="1" id="KW-0812">Transmembrane</keyword>
<proteinExistence type="predicted"/>
<accession>S4Y6H2</accession>
<evidence type="ECO:0000313" key="3">
    <source>
        <dbReference type="Proteomes" id="UP000014803"/>
    </source>
</evidence>
<name>S4Y6H2_SORCE</name>
<evidence type="ECO:0000256" key="1">
    <source>
        <dbReference type="SAM" id="Phobius"/>
    </source>
</evidence>
<keyword evidence="1" id="KW-1133">Transmembrane helix</keyword>
<feature type="transmembrane region" description="Helical" evidence="1">
    <location>
        <begin position="6"/>
        <end position="23"/>
    </location>
</feature>
<organism evidence="2 3">
    <name type="scientific">Sorangium cellulosum So0157-2</name>
    <dbReference type="NCBI Taxonomy" id="1254432"/>
    <lineage>
        <taxon>Bacteria</taxon>
        <taxon>Pseudomonadati</taxon>
        <taxon>Myxococcota</taxon>
        <taxon>Polyangia</taxon>
        <taxon>Polyangiales</taxon>
        <taxon>Polyangiaceae</taxon>
        <taxon>Sorangium</taxon>
    </lineage>
</organism>
<gene>
    <name evidence="2" type="ORF">SCE1572_39475</name>
</gene>
<sequence length="39" mass="3900">MAGAQGSRGAPLAAIALALAGAVRRRRRNASAKAGLVRL</sequence>
<reference evidence="2 3" key="1">
    <citation type="journal article" date="2013" name="Sci. Rep.">
        <title>Extraordinary expansion of a Sorangium cellulosum genome from an alkaline milieu.</title>
        <authorList>
            <person name="Han K."/>
            <person name="Li Z.F."/>
            <person name="Peng R."/>
            <person name="Zhu L.P."/>
            <person name="Zhou T."/>
            <person name="Wang L.G."/>
            <person name="Li S.G."/>
            <person name="Zhang X.B."/>
            <person name="Hu W."/>
            <person name="Wu Z.H."/>
            <person name="Qin N."/>
            <person name="Li Y.Z."/>
        </authorList>
    </citation>
    <scope>NUCLEOTIDE SEQUENCE [LARGE SCALE GENOMIC DNA]</scope>
    <source>
        <strain evidence="2 3">So0157-2</strain>
    </source>
</reference>
<evidence type="ECO:0000313" key="2">
    <source>
        <dbReference type="EMBL" id="AGP40051.1"/>
    </source>
</evidence>
<dbReference type="KEGG" id="scu:SCE1572_39475"/>
<dbReference type="Proteomes" id="UP000014803">
    <property type="component" value="Chromosome"/>
</dbReference>
<dbReference type="HOGENOM" id="CLU_3317146_0_0_7"/>
<dbReference type="EMBL" id="CP003969">
    <property type="protein sequence ID" value="AGP40051.1"/>
    <property type="molecule type" value="Genomic_DNA"/>
</dbReference>
<protein>
    <submittedName>
        <fullName evidence="2">Uncharacterized protein</fullName>
    </submittedName>
</protein>
<dbReference type="AlphaFoldDB" id="S4Y6H2"/>
<dbReference type="PATRIC" id="fig|1254432.3.peg.8930"/>
<keyword evidence="1" id="KW-0472">Membrane</keyword>